<dbReference type="RefSeq" id="WP_244642952.1">
    <property type="nucleotide sequence ID" value="NZ_BNCG01000004.1"/>
</dbReference>
<dbReference type="PROSITE" id="PS50109">
    <property type="entry name" value="HIS_KIN"/>
    <property type="match status" value="1"/>
</dbReference>
<dbReference type="SMART" id="SM00388">
    <property type="entry name" value="HisKA"/>
    <property type="match status" value="1"/>
</dbReference>
<dbReference type="GO" id="GO:0004673">
    <property type="term" value="F:protein histidine kinase activity"/>
    <property type="evidence" value="ECO:0007669"/>
    <property type="project" value="UniProtKB-EC"/>
</dbReference>
<evidence type="ECO:0000256" key="6">
    <source>
        <dbReference type="SAM" id="Phobius"/>
    </source>
</evidence>
<dbReference type="Gene3D" id="1.10.287.130">
    <property type="match status" value="1"/>
</dbReference>
<dbReference type="InterPro" id="IPR013656">
    <property type="entry name" value="PAS_4"/>
</dbReference>
<dbReference type="Pfam" id="PF08448">
    <property type="entry name" value="PAS_4"/>
    <property type="match status" value="1"/>
</dbReference>
<keyword evidence="3 4" id="KW-0597">Phosphoprotein</keyword>
<feature type="compositionally biased region" description="Low complexity" evidence="5">
    <location>
        <begin position="184"/>
        <end position="201"/>
    </location>
</feature>
<dbReference type="InterPro" id="IPR001789">
    <property type="entry name" value="Sig_transdc_resp-reg_receiver"/>
</dbReference>
<evidence type="ECO:0000256" key="4">
    <source>
        <dbReference type="PROSITE-ProRule" id="PRU00169"/>
    </source>
</evidence>
<keyword evidence="6" id="KW-1133">Transmembrane helix</keyword>
<dbReference type="PANTHER" id="PTHR43065:SF42">
    <property type="entry name" value="TWO-COMPONENT SENSOR PPRA"/>
    <property type="match status" value="1"/>
</dbReference>
<keyword evidence="9" id="KW-0418">Kinase</keyword>
<feature type="transmembrane region" description="Helical" evidence="6">
    <location>
        <begin position="66"/>
        <end position="93"/>
    </location>
</feature>
<dbReference type="Gene3D" id="3.30.450.20">
    <property type="entry name" value="PAS domain"/>
    <property type="match status" value="2"/>
</dbReference>
<keyword evidence="9" id="KW-0808">Transferase</keyword>
<name>A0ABV7UMH2_9HYPH</name>
<dbReference type="PRINTS" id="PR00344">
    <property type="entry name" value="BCTRLSENSOR"/>
</dbReference>
<reference evidence="10" key="1">
    <citation type="journal article" date="2019" name="Int. J. Syst. Evol. Microbiol.">
        <title>The Global Catalogue of Microorganisms (GCM) 10K type strain sequencing project: providing services to taxonomists for standard genome sequencing and annotation.</title>
        <authorList>
            <consortium name="The Broad Institute Genomics Platform"/>
            <consortium name="The Broad Institute Genome Sequencing Center for Infectious Disease"/>
            <person name="Wu L."/>
            <person name="Ma J."/>
        </authorList>
    </citation>
    <scope>NUCLEOTIDE SEQUENCE [LARGE SCALE GENOMIC DNA]</scope>
    <source>
        <strain evidence="10">KCTC 42282</strain>
    </source>
</reference>
<dbReference type="SMART" id="SM00448">
    <property type="entry name" value="REC"/>
    <property type="match status" value="1"/>
</dbReference>
<dbReference type="SUPFAM" id="SSF52172">
    <property type="entry name" value="CheY-like"/>
    <property type="match status" value="1"/>
</dbReference>
<dbReference type="InterPro" id="IPR005467">
    <property type="entry name" value="His_kinase_dom"/>
</dbReference>
<feature type="domain" description="Response regulatory" evidence="8">
    <location>
        <begin position="752"/>
        <end position="868"/>
    </location>
</feature>
<feature type="transmembrane region" description="Helical" evidence="6">
    <location>
        <begin position="38"/>
        <end position="60"/>
    </location>
</feature>
<dbReference type="InterPro" id="IPR035965">
    <property type="entry name" value="PAS-like_dom_sf"/>
</dbReference>
<dbReference type="InterPro" id="IPR036097">
    <property type="entry name" value="HisK_dim/P_sf"/>
</dbReference>
<protein>
    <recommendedName>
        <fullName evidence="2">histidine kinase</fullName>
        <ecNumber evidence="2">2.7.13.3</ecNumber>
    </recommendedName>
</protein>
<dbReference type="SMART" id="SM00091">
    <property type="entry name" value="PAS"/>
    <property type="match status" value="3"/>
</dbReference>
<dbReference type="SUPFAM" id="SSF55874">
    <property type="entry name" value="ATPase domain of HSP90 chaperone/DNA topoisomerase II/histidine kinase"/>
    <property type="match status" value="1"/>
</dbReference>
<dbReference type="CDD" id="cd00082">
    <property type="entry name" value="HisKA"/>
    <property type="match status" value="1"/>
</dbReference>
<evidence type="ECO:0000256" key="1">
    <source>
        <dbReference type="ARBA" id="ARBA00000085"/>
    </source>
</evidence>
<feature type="modified residue" description="4-aspartylphosphate" evidence="4">
    <location>
        <position position="803"/>
    </location>
</feature>
<dbReference type="PROSITE" id="PS50110">
    <property type="entry name" value="RESPONSE_REGULATORY"/>
    <property type="match status" value="1"/>
</dbReference>
<evidence type="ECO:0000313" key="9">
    <source>
        <dbReference type="EMBL" id="MFC3639650.1"/>
    </source>
</evidence>
<dbReference type="SMART" id="SM00387">
    <property type="entry name" value="HATPase_c"/>
    <property type="match status" value="1"/>
</dbReference>
<dbReference type="InterPro" id="IPR000014">
    <property type="entry name" value="PAS"/>
</dbReference>
<feature type="region of interest" description="Disordered" evidence="5">
    <location>
        <begin position="181"/>
        <end position="201"/>
    </location>
</feature>
<dbReference type="PANTHER" id="PTHR43065">
    <property type="entry name" value="SENSOR HISTIDINE KINASE"/>
    <property type="match status" value="1"/>
</dbReference>
<evidence type="ECO:0000256" key="3">
    <source>
        <dbReference type="ARBA" id="ARBA00022553"/>
    </source>
</evidence>
<dbReference type="InterPro" id="IPR011006">
    <property type="entry name" value="CheY-like_superfamily"/>
</dbReference>
<dbReference type="SUPFAM" id="SSF47384">
    <property type="entry name" value="Homodimeric domain of signal transducing histidine kinase"/>
    <property type="match status" value="1"/>
</dbReference>
<dbReference type="Pfam" id="PF02518">
    <property type="entry name" value="HATPase_c"/>
    <property type="match status" value="1"/>
</dbReference>
<dbReference type="InterPro" id="IPR003594">
    <property type="entry name" value="HATPase_dom"/>
</dbReference>
<evidence type="ECO:0000313" key="10">
    <source>
        <dbReference type="Proteomes" id="UP001595704"/>
    </source>
</evidence>
<dbReference type="Proteomes" id="UP001595704">
    <property type="component" value="Unassembled WGS sequence"/>
</dbReference>
<dbReference type="Pfam" id="PF13188">
    <property type="entry name" value="PAS_8"/>
    <property type="match status" value="1"/>
</dbReference>
<accession>A0ABV7UMH2</accession>
<dbReference type="Gene3D" id="3.30.565.10">
    <property type="entry name" value="Histidine kinase-like ATPase, C-terminal domain"/>
    <property type="match status" value="1"/>
</dbReference>
<sequence length="869" mass="93135">MTSSLFRTRMAQTAMDAQDADNTRAPGERRNFWRGNGVALPLLGFSMAFIAAAVWLATLAPADARALVIGLLAVLAVVGIFALFGFAVGFFQLARGVSRPTRLARAIVDGSPAGHAVADSHGDVIWCNNAWRDLVGGEGDQPASLERASRHAPEISEALYRLAQAARQGRVAHDELRFPAAPCQGGDASPAGAAGSPGQASWRRVEARQLGAGRKAPLLWTVTDVTADRDRQERMFQELQHAIDFLDQAPAGFLSIEGDGDIGYMNATLAGWLGIDLASAGAGGVRLDEIVARGAAAQLLAASMTGDGVDGIETLDLDLRRRDGHVLPVRVMHRTPVDGSGRRLPSRTLVLNRSSGRPSTGETSEGQRQAEVRFARFFNNTPVAIATIAGDGAILQSNASFSRLFPAEVVAGGVTGVVVEKDAPQLEAALRSAARQEDVAPFDAQIAGDGGRSARFYVSSVDDAEGEGEAAIIYALDTTEQRALEAQFAQAQKMNAVGQLAGGVAHDFNNVLQAIIGFSDLLLAKHRPTDPSFQDIMQIKGNANRAAALVRHLLAFSRRQTLRPQVMQVGDVLADVSLLLKRLLGERVDLDVHHGRDIWPVKADINQFEQVIMNLSVNARDAMPDGGKVSIRTSNVTAAEARRYDDSMPAADYVMIEVSDTGVGMPPEVMVQIFEPFFTTKEVGKGTGLGLSTVYGIVKQTDGFILCDSELGRGTTFRIFLPRHVAEEQPLKVEGGAAVARQPAADLTGRGVILLVEDEEAVRAFASRALSTRGYTVLEAASGREAISLLEERGEPVDLVVSDVVMPEMDGPSLLRELRARDIQARIVFVSGYAEDAFRKNLPEGEAFVFLPKPFSLKQLIEAVKAQME</sequence>
<dbReference type="InterPro" id="IPR003661">
    <property type="entry name" value="HisK_dim/P_dom"/>
</dbReference>
<dbReference type="EMBL" id="JBHRYC010000098">
    <property type="protein sequence ID" value="MFC3639650.1"/>
    <property type="molecule type" value="Genomic_DNA"/>
</dbReference>
<evidence type="ECO:0000259" key="8">
    <source>
        <dbReference type="PROSITE" id="PS50110"/>
    </source>
</evidence>
<dbReference type="InterPro" id="IPR036890">
    <property type="entry name" value="HATPase_C_sf"/>
</dbReference>
<dbReference type="SUPFAM" id="SSF55785">
    <property type="entry name" value="PYP-like sensor domain (PAS domain)"/>
    <property type="match status" value="3"/>
</dbReference>
<keyword evidence="6" id="KW-0472">Membrane</keyword>
<comment type="caution">
    <text evidence="9">The sequence shown here is derived from an EMBL/GenBank/DDBJ whole genome shotgun (WGS) entry which is preliminary data.</text>
</comment>
<evidence type="ECO:0000256" key="2">
    <source>
        <dbReference type="ARBA" id="ARBA00012438"/>
    </source>
</evidence>
<dbReference type="EC" id="2.7.13.3" evidence="2"/>
<dbReference type="Pfam" id="PF00512">
    <property type="entry name" value="HisKA"/>
    <property type="match status" value="1"/>
</dbReference>
<dbReference type="Gene3D" id="3.40.50.2300">
    <property type="match status" value="1"/>
</dbReference>
<keyword evidence="6" id="KW-0812">Transmembrane</keyword>
<evidence type="ECO:0000259" key="7">
    <source>
        <dbReference type="PROSITE" id="PS50109"/>
    </source>
</evidence>
<dbReference type="InterPro" id="IPR004358">
    <property type="entry name" value="Sig_transdc_His_kin-like_C"/>
</dbReference>
<keyword evidence="10" id="KW-1185">Reference proteome</keyword>
<organism evidence="9 10">
    <name type="scientific">Camelimonas fluminis</name>
    <dbReference type="NCBI Taxonomy" id="1576911"/>
    <lineage>
        <taxon>Bacteria</taxon>
        <taxon>Pseudomonadati</taxon>
        <taxon>Pseudomonadota</taxon>
        <taxon>Alphaproteobacteria</taxon>
        <taxon>Hyphomicrobiales</taxon>
        <taxon>Chelatococcaceae</taxon>
        <taxon>Camelimonas</taxon>
    </lineage>
</organism>
<evidence type="ECO:0000256" key="5">
    <source>
        <dbReference type="SAM" id="MobiDB-lite"/>
    </source>
</evidence>
<gene>
    <name evidence="9" type="primary">cckA</name>
    <name evidence="9" type="ORF">ACFONL_20115</name>
</gene>
<dbReference type="NCBIfam" id="NF046020">
    <property type="entry name" value="HisKinCckABruc"/>
    <property type="match status" value="1"/>
</dbReference>
<dbReference type="Pfam" id="PF00072">
    <property type="entry name" value="Response_reg"/>
    <property type="match status" value="1"/>
</dbReference>
<feature type="domain" description="Histidine kinase" evidence="7">
    <location>
        <begin position="503"/>
        <end position="725"/>
    </location>
</feature>
<proteinExistence type="predicted"/>
<comment type="catalytic activity">
    <reaction evidence="1">
        <text>ATP + protein L-histidine = ADP + protein N-phospho-L-histidine.</text>
        <dbReference type="EC" id="2.7.13.3"/>
    </reaction>
</comment>